<sequence length="143" mass="16306">MSQGPGACREHVIYEYVPMQAPYSPGNSMTQEMNLMCVSHEELSVKRVYFQPHSRSRALSLSLQFEPKHSPPSQDDIGSIKDYFTALKPWQRPSWTNTNWIGASVGGSTDYLGPRCFTTGSFRRPRTPKTLLPRPITPNHHEW</sequence>
<accession>A0AAD9F0M1</accession>
<keyword evidence="3" id="KW-1185">Reference proteome</keyword>
<reference evidence="2" key="1">
    <citation type="submission" date="2023-04" db="EMBL/GenBank/DDBJ databases">
        <title>Chromosome-level genome of Chaenocephalus aceratus.</title>
        <authorList>
            <person name="Park H."/>
        </authorList>
    </citation>
    <scope>NUCLEOTIDE SEQUENCE</scope>
    <source>
        <strain evidence="2">DE</strain>
        <tissue evidence="2">Muscle</tissue>
    </source>
</reference>
<dbReference type="AlphaFoldDB" id="A0AAD9F0M1"/>
<protein>
    <submittedName>
        <fullName evidence="2">WD repeat-containing protein 76</fullName>
    </submittedName>
</protein>
<feature type="region of interest" description="Disordered" evidence="1">
    <location>
        <begin position="123"/>
        <end position="143"/>
    </location>
</feature>
<name>A0AAD9F0M1_DISEL</name>
<feature type="compositionally biased region" description="Low complexity" evidence="1">
    <location>
        <begin position="128"/>
        <end position="143"/>
    </location>
</feature>
<dbReference type="EMBL" id="JASDAP010000018">
    <property type="protein sequence ID" value="KAK1888378.1"/>
    <property type="molecule type" value="Genomic_DNA"/>
</dbReference>
<proteinExistence type="predicted"/>
<evidence type="ECO:0000313" key="2">
    <source>
        <dbReference type="EMBL" id="KAK1888378.1"/>
    </source>
</evidence>
<comment type="caution">
    <text evidence="2">The sequence shown here is derived from an EMBL/GenBank/DDBJ whole genome shotgun (WGS) entry which is preliminary data.</text>
</comment>
<evidence type="ECO:0000256" key="1">
    <source>
        <dbReference type="SAM" id="MobiDB-lite"/>
    </source>
</evidence>
<gene>
    <name evidence="2" type="ORF">KUDE01_029161</name>
</gene>
<organism evidence="2 3">
    <name type="scientific">Dissostichus eleginoides</name>
    <name type="common">Patagonian toothfish</name>
    <name type="synonym">Dissostichus amissus</name>
    <dbReference type="NCBI Taxonomy" id="100907"/>
    <lineage>
        <taxon>Eukaryota</taxon>
        <taxon>Metazoa</taxon>
        <taxon>Chordata</taxon>
        <taxon>Craniata</taxon>
        <taxon>Vertebrata</taxon>
        <taxon>Euteleostomi</taxon>
        <taxon>Actinopterygii</taxon>
        <taxon>Neopterygii</taxon>
        <taxon>Teleostei</taxon>
        <taxon>Neoteleostei</taxon>
        <taxon>Acanthomorphata</taxon>
        <taxon>Eupercaria</taxon>
        <taxon>Perciformes</taxon>
        <taxon>Notothenioidei</taxon>
        <taxon>Nototheniidae</taxon>
        <taxon>Dissostichus</taxon>
    </lineage>
</organism>
<evidence type="ECO:0000313" key="3">
    <source>
        <dbReference type="Proteomes" id="UP001228049"/>
    </source>
</evidence>
<dbReference type="Proteomes" id="UP001228049">
    <property type="component" value="Unassembled WGS sequence"/>
</dbReference>